<protein>
    <submittedName>
        <fullName evidence="2">Uncharacterized protein</fullName>
    </submittedName>
</protein>
<sequence>MDQTLLVECAVSSPLAGHAVNPSMGLDGGIHTANGPAITAPDSWLVVC</sequence>
<reference evidence="3 4" key="1">
    <citation type="submission" date="2017-10" db="EMBL/GenBank/DDBJ databases">
        <authorList>
            <person name="Regsiter A."/>
            <person name="William W."/>
        </authorList>
    </citation>
    <scope>NUCLEOTIDE SEQUENCE [LARGE SCALE GENOMIC DNA]</scope>
    <source>
        <strain evidence="1 4">CFBP6984</strain>
        <strain evidence="2 3">CFBP7430</strain>
    </source>
</reference>
<evidence type="ECO:0000313" key="1">
    <source>
        <dbReference type="EMBL" id="SON84815.1"/>
    </source>
</evidence>
<dbReference type="Proteomes" id="UP000234166">
    <property type="component" value="Unassembled WGS sequence"/>
</dbReference>
<dbReference type="AlphaFoldDB" id="A0AB38E318"/>
<gene>
    <name evidence="1" type="ORF">XAP6984_590032</name>
    <name evidence="2" type="ORF">XAP7430_550032</name>
</gene>
<name>A0AB38E318_XANCH</name>
<accession>A0AB38E318</accession>
<dbReference type="EMBL" id="OCYT01000116">
    <property type="protein sequence ID" value="SON84815.1"/>
    <property type="molecule type" value="Genomic_DNA"/>
</dbReference>
<comment type="caution">
    <text evidence="2">The sequence shown here is derived from an EMBL/GenBank/DDBJ whole genome shotgun (WGS) entry which is preliminary data.</text>
</comment>
<evidence type="ECO:0000313" key="4">
    <source>
        <dbReference type="Proteomes" id="UP000234181"/>
    </source>
</evidence>
<dbReference type="Proteomes" id="UP000234181">
    <property type="component" value="Unassembled WGS sequence"/>
</dbReference>
<proteinExistence type="predicted"/>
<organism evidence="2 3">
    <name type="scientific">Xanthomonas campestris pv. phaseoli</name>
    <dbReference type="NCBI Taxonomy" id="317013"/>
    <lineage>
        <taxon>Bacteria</taxon>
        <taxon>Pseudomonadati</taxon>
        <taxon>Pseudomonadota</taxon>
        <taxon>Gammaproteobacteria</taxon>
        <taxon>Lysobacterales</taxon>
        <taxon>Lysobacteraceae</taxon>
        <taxon>Xanthomonas</taxon>
    </lineage>
</organism>
<keyword evidence="4" id="KW-1185">Reference proteome</keyword>
<dbReference type="EMBL" id="OCYS01000111">
    <property type="protein sequence ID" value="SON91381.1"/>
    <property type="molecule type" value="Genomic_DNA"/>
</dbReference>
<evidence type="ECO:0000313" key="3">
    <source>
        <dbReference type="Proteomes" id="UP000234166"/>
    </source>
</evidence>
<evidence type="ECO:0000313" key="2">
    <source>
        <dbReference type="EMBL" id="SON91381.1"/>
    </source>
</evidence>